<evidence type="ECO:0000313" key="1">
    <source>
        <dbReference type="EMBL" id="KMW68082.1"/>
    </source>
</evidence>
<feature type="non-terminal residue" evidence="1">
    <location>
        <position position="103"/>
    </location>
</feature>
<dbReference type="EMBL" id="GG749448">
    <property type="protein sequence ID" value="KMW68082.1"/>
    <property type="molecule type" value="Genomic_DNA"/>
</dbReference>
<dbReference type="AlphaFoldDB" id="A0A0J9EPZ4"/>
<proteinExistence type="predicted"/>
<gene>
    <name evidence="1" type="ORF">BDDG_12568</name>
</gene>
<protein>
    <submittedName>
        <fullName evidence="1">Uncharacterized protein</fullName>
    </submittedName>
</protein>
<name>A0A0J9EPZ4_AJEDA</name>
<dbReference type="Proteomes" id="UP000007802">
    <property type="component" value="Unassembled WGS sequence"/>
</dbReference>
<reference evidence="1" key="1">
    <citation type="submission" date="2010-03" db="EMBL/GenBank/DDBJ databases">
        <title>Annotation of Blastomyces dermatitidis strain ATCC 18188.</title>
        <authorList>
            <consortium name="The Broad Institute Genome Sequencing Platform"/>
            <consortium name="Broad Institute Genome Sequencing Center for Infectious Disease."/>
            <person name="Cuomo C."/>
            <person name="Klein B."/>
            <person name="Sullivan T."/>
            <person name="Heitman J."/>
            <person name="Young S."/>
            <person name="Zeng Q."/>
            <person name="Gargeya S."/>
            <person name="Alvarado L."/>
            <person name="Berlin A.M."/>
            <person name="Chapman S.B."/>
            <person name="Chen Z."/>
            <person name="Freedman E."/>
            <person name="Gellesch M."/>
            <person name="Goldberg J."/>
            <person name="Griggs A."/>
            <person name="Gujja S."/>
            <person name="Heilman E."/>
            <person name="Heiman D."/>
            <person name="Howarth C."/>
            <person name="Mehta T."/>
            <person name="Neiman D."/>
            <person name="Pearson M."/>
            <person name="Roberts A."/>
            <person name="Saif S."/>
            <person name="Shea T."/>
            <person name="Shenoy N."/>
            <person name="Sisk P."/>
            <person name="Stolte C."/>
            <person name="Sykes S."/>
            <person name="White J."/>
            <person name="Yandava C."/>
            <person name="Haas B."/>
            <person name="Nusbaum C."/>
            <person name="Birren B."/>
        </authorList>
    </citation>
    <scope>NUCLEOTIDE SEQUENCE</scope>
    <source>
        <strain evidence="1">ATCC 18188</strain>
    </source>
</reference>
<accession>A0A0J9EPZ4</accession>
<organism evidence="1">
    <name type="scientific">Ajellomyces dermatitidis (strain ATCC 18188 / CBS 674.68)</name>
    <name type="common">Blastomyces dermatitidis</name>
    <dbReference type="NCBI Taxonomy" id="653446"/>
    <lineage>
        <taxon>Eukaryota</taxon>
        <taxon>Fungi</taxon>
        <taxon>Dikarya</taxon>
        <taxon>Ascomycota</taxon>
        <taxon>Pezizomycotina</taxon>
        <taxon>Eurotiomycetes</taxon>
        <taxon>Eurotiomycetidae</taxon>
        <taxon>Onygenales</taxon>
        <taxon>Ajellomycetaceae</taxon>
        <taxon>Blastomyces</taxon>
    </lineage>
</organism>
<sequence>MQSSVTIPLHSTDSTYAQILGHSRLQILGHSRLPILGHSRLQILGRHPDQSYRLFCYTSQITRTLRSSVILDRRSSAATNVCIFFRPEAPPRTPPHTHINIHL</sequence>